<organism evidence="2 3">
    <name type="scientific">Phyllosticta capitalensis</name>
    <dbReference type="NCBI Taxonomy" id="121624"/>
    <lineage>
        <taxon>Eukaryota</taxon>
        <taxon>Fungi</taxon>
        <taxon>Dikarya</taxon>
        <taxon>Ascomycota</taxon>
        <taxon>Pezizomycotina</taxon>
        <taxon>Dothideomycetes</taxon>
        <taxon>Dothideomycetes incertae sedis</taxon>
        <taxon>Botryosphaeriales</taxon>
        <taxon>Phyllostictaceae</taxon>
        <taxon>Phyllosticta</taxon>
    </lineage>
</organism>
<keyword evidence="3" id="KW-1185">Reference proteome</keyword>
<dbReference type="Gene3D" id="2.60.20.10">
    <property type="entry name" value="Crystallins"/>
    <property type="match status" value="1"/>
</dbReference>
<dbReference type="EMBL" id="JBBWRZ010000003">
    <property type="protein sequence ID" value="KAK8240568.1"/>
    <property type="molecule type" value="Genomic_DNA"/>
</dbReference>
<accession>A0ABR1YWI5</accession>
<protein>
    <submittedName>
        <fullName evidence="2">Uncharacterized protein</fullName>
    </submittedName>
</protein>
<reference evidence="2 3" key="1">
    <citation type="submission" date="2024-04" db="EMBL/GenBank/DDBJ databases">
        <title>Phyllosticta paracitricarpa is synonymous to the EU quarantine fungus P. citricarpa based on phylogenomic analyses.</title>
        <authorList>
            <consortium name="Lawrence Berkeley National Laboratory"/>
            <person name="Van Ingen-Buijs V.A."/>
            <person name="Van Westerhoven A.C."/>
            <person name="Haridas S."/>
            <person name="Skiadas P."/>
            <person name="Martin F."/>
            <person name="Groenewald J.Z."/>
            <person name="Crous P.W."/>
            <person name="Seidl M.F."/>
        </authorList>
    </citation>
    <scope>NUCLEOTIDE SEQUENCE [LARGE SCALE GENOMIC DNA]</scope>
    <source>
        <strain evidence="2 3">CBS 123374</strain>
    </source>
</reference>
<dbReference type="Proteomes" id="UP001492380">
    <property type="component" value="Unassembled WGS sequence"/>
</dbReference>
<name>A0ABR1YWI5_9PEZI</name>
<sequence>MQVITYILGLLLAIVCLVSAAPLDSPLAGPVDDATPVDFNATYPVSVSSSSNSLEKRSTHKVLFCKGQNRKNCAPGWIPSNTCFAFNGGWDNHVSSIYPGKNMWCKIFSTRRCGGWSISIFDGKNTNLPSFQNMASSLECVPVVGLNA</sequence>
<feature type="signal peptide" evidence="1">
    <location>
        <begin position="1"/>
        <end position="20"/>
    </location>
</feature>
<proteinExistence type="predicted"/>
<gene>
    <name evidence="2" type="ORF">HDK90DRAFT_509025</name>
</gene>
<evidence type="ECO:0000313" key="3">
    <source>
        <dbReference type="Proteomes" id="UP001492380"/>
    </source>
</evidence>
<evidence type="ECO:0000313" key="2">
    <source>
        <dbReference type="EMBL" id="KAK8240568.1"/>
    </source>
</evidence>
<keyword evidence="1" id="KW-0732">Signal</keyword>
<comment type="caution">
    <text evidence="2">The sequence shown here is derived from an EMBL/GenBank/DDBJ whole genome shotgun (WGS) entry which is preliminary data.</text>
</comment>
<feature type="chain" id="PRO_5046144861" evidence="1">
    <location>
        <begin position="21"/>
        <end position="148"/>
    </location>
</feature>
<evidence type="ECO:0000256" key="1">
    <source>
        <dbReference type="SAM" id="SignalP"/>
    </source>
</evidence>